<comment type="caution">
    <text evidence="2">The sequence shown here is derived from an EMBL/GenBank/DDBJ whole genome shotgun (WGS) entry which is preliminary data.</text>
</comment>
<feature type="domain" description="Hedgehog/Intein (Hint)" evidence="1">
    <location>
        <begin position="126"/>
        <end position="263"/>
    </location>
</feature>
<dbReference type="AlphaFoldDB" id="A0A2T0WYA6"/>
<dbReference type="OrthoDB" id="6305173at2"/>
<evidence type="ECO:0000259" key="1">
    <source>
        <dbReference type="Pfam" id="PF13403"/>
    </source>
</evidence>
<keyword evidence="3" id="KW-1185">Reference proteome</keyword>
<reference evidence="2 3" key="1">
    <citation type="submission" date="2018-03" db="EMBL/GenBank/DDBJ databases">
        <title>Genomic Encyclopedia of Archaeal and Bacterial Type Strains, Phase II (KMG-II): from individual species to whole genera.</title>
        <authorList>
            <person name="Goeker M."/>
        </authorList>
    </citation>
    <scope>NUCLEOTIDE SEQUENCE [LARGE SCALE GENOMIC DNA]</scope>
    <source>
        <strain evidence="2 3">DSM 100212</strain>
    </source>
</reference>
<dbReference type="Pfam" id="PF13403">
    <property type="entry name" value="Hint_2"/>
    <property type="match status" value="1"/>
</dbReference>
<dbReference type="InterPro" id="IPR036844">
    <property type="entry name" value="Hint_dom_sf"/>
</dbReference>
<evidence type="ECO:0000313" key="2">
    <source>
        <dbReference type="EMBL" id="PRY91661.1"/>
    </source>
</evidence>
<sequence>MPTTYSDQFYYMDPANPPASGTSLIPQVRSYTDGNNNYQIEAGRYDSFDGSRILAVYPGDQIVAEFPDGEVKTITGVTFYVSNGAGGRYAVFTPTDGTVLQPATFLSAPFYEPSSTKVDLPQMGPPCFTPGVMIDTESGPQPVEDIRIGDLVWTLDNGLQPVRWIGNTTVRGHGAFAPVLVRAGALGNSADMLVSQQHRFMLSDWRAELLIGEPEVLVAAKHLVNGRDVTLSPQPHVTYIHLMFDRHEIVFAEDAPTESFFAGGVMADGMEEVQRELAALFPEVEQMASACVLARPNVKRYEATALMA</sequence>
<organism evidence="2 3">
    <name type="scientific">Donghicola tyrosinivorans</name>
    <dbReference type="NCBI Taxonomy" id="1652492"/>
    <lineage>
        <taxon>Bacteria</taxon>
        <taxon>Pseudomonadati</taxon>
        <taxon>Pseudomonadota</taxon>
        <taxon>Alphaproteobacteria</taxon>
        <taxon>Rhodobacterales</taxon>
        <taxon>Roseobacteraceae</taxon>
        <taxon>Donghicola</taxon>
    </lineage>
</organism>
<dbReference type="InterPro" id="IPR028992">
    <property type="entry name" value="Hedgehog/Intein_dom"/>
</dbReference>
<protein>
    <submittedName>
        <fullName evidence="2">Hint domain-containing protein</fullName>
    </submittedName>
</protein>
<proteinExistence type="predicted"/>
<dbReference type="EMBL" id="PVTQ01000003">
    <property type="protein sequence ID" value="PRY91661.1"/>
    <property type="molecule type" value="Genomic_DNA"/>
</dbReference>
<name>A0A2T0WYA6_9RHOB</name>
<dbReference type="RefSeq" id="WP_106263328.1">
    <property type="nucleotide sequence ID" value="NZ_PVTQ01000003.1"/>
</dbReference>
<accession>A0A2T0WYA6</accession>
<evidence type="ECO:0000313" key="3">
    <source>
        <dbReference type="Proteomes" id="UP000238392"/>
    </source>
</evidence>
<dbReference type="Proteomes" id="UP000238392">
    <property type="component" value="Unassembled WGS sequence"/>
</dbReference>
<dbReference type="SUPFAM" id="SSF51294">
    <property type="entry name" value="Hedgehog/intein (Hint) domain"/>
    <property type="match status" value="1"/>
</dbReference>
<dbReference type="Gene3D" id="2.170.16.10">
    <property type="entry name" value="Hedgehog/Intein (Hint) domain"/>
    <property type="match status" value="1"/>
</dbReference>
<gene>
    <name evidence="2" type="ORF">CLV74_103247</name>
</gene>